<feature type="compositionally biased region" description="Low complexity" evidence="1">
    <location>
        <begin position="26"/>
        <end position="40"/>
    </location>
</feature>
<keyword evidence="3" id="KW-1185">Reference proteome</keyword>
<protein>
    <submittedName>
        <fullName evidence="2">Uncharacterized protein</fullName>
    </submittedName>
</protein>
<feature type="region of interest" description="Disordered" evidence="1">
    <location>
        <begin position="13"/>
        <end position="45"/>
    </location>
</feature>
<reference evidence="2" key="1">
    <citation type="submission" date="2021-10" db="EMBL/GenBank/DDBJ databases">
        <title>Melipona bicolor Genome sequencing and assembly.</title>
        <authorList>
            <person name="Araujo N.S."/>
            <person name="Arias M.C."/>
        </authorList>
    </citation>
    <scope>NUCLEOTIDE SEQUENCE</scope>
    <source>
        <strain evidence="2">USP_2M_L1-L4_2017</strain>
        <tissue evidence="2">Whole body</tissue>
    </source>
</reference>
<dbReference type="AlphaFoldDB" id="A0AA40KU71"/>
<evidence type="ECO:0000256" key="1">
    <source>
        <dbReference type="SAM" id="MobiDB-lite"/>
    </source>
</evidence>
<accession>A0AA40KU71</accession>
<proteinExistence type="predicted"/>
<sequence length="81" mass="9015">MLLQDLHEETFVQASRLSPNPDDVISSTTASRLSSSSSVDLRAESSTRFKNQTRINPIDPFRESTTSTCLPCVTQNLELSR</sequence>
<dbReference type="EMBL" id="JAHYIQ010000004">
    <property type="protein sequence ID" value="KAK1133110.1"/>
    <property type="molecule type" value="Genomic_DNA"/>
</dbReference>
<dbReference type="Proteomes" id="UP001177670">
    <property type="component" value="Unassembled WGS sequence"/>
</dbReference>
<name>A0AA40KU71_9HYME</name>
<organism evidence="2 3">
    <name type="scientific">Melipona bicolor</name>
    <dbReference type="NCBI Taxonomy" id="60889"/>
    <lineage>
        <taxon>Eukaryota</taxon>
        <taxon>Metazoa</taxon>
        <taxon>Ecdysozoa</taxon>
        <taxon>Arthropoda</taxon>
        <taxon>Hexapoda</taxon>
        <taxon>Insecta</taxon>
        <taxon>Pterygota</taxon>
        <taxon>Neoptera</taxon>
        <taxon>Endopterygota</taxon>
        <taxon>Hymenoptera</taxon>
        <taxon>Apocrita</taxon>
        <taxon>Aculeata</taxon>
        <taxon>Apoidea</taxon>
        <taxon>Anthophila</taxon>
        <taxon>Apidae</taxon>
        <taxon>Melipona</taxon>
    </lineage>
</organism>
<evidence type="ECO:0000313" key="3">
    <source>
        <dbReference type="Proteomes" id="UP001177670"/>
    </source>
</evidence>
<gene>
    <name evidence="2" type="ORF">K0M31_014468</name>
</gene>
<comment type="caution">
    <text evidence="2">The sequence shown here is derived from an EMBL/GenBank/DDBJ whole genome shotgun (WGS) entry which is preliminary data.</text>
</comment>
<evidence type="ECO:0000313" key="2">
    <source>
        <dbReference type="EMBL" id="KAK1133110.1"/>
    </source>
</evidence>